<evidence type="ECO:0000256" key="1">
    <source>
        <dbReference type="SAM" id="SignalP"/>
    </source>
</evidence>
<proteinExistence type="predicted"/>
<protein>
    <submittedName>
        <fullName evidence="2">Uncharacterized protein YycO</fullName>
    </submittedName>
</protein>
<dbReference type="Proteomes" id="UP000253034">
    <property type="component" value="Unassembled WGS sequence"/>
</dbReference>
<reference evidence="2 3" key="1">
    <citation type="submission" date="2018-07" db="EMBL/GenBank/DDBJ databases">
        <title>Genomic Encyclopedia of Type Strains, Phase IV (KMG-IV): sequencing the most valuable type-strain genomes for metagenomic binning, comparative biology and taxonomic classification.</title>
        <authorList>
            <person name="Goeker M."/>
        </authorList>
    </citation>
    <scope>NUCLEOTIDE SEQUENCE [LARGE SCALE GENOMIC DNA]</scope>
    <source>
        <strain evidence="2 3">DSM 27016</strain>
    </source>
</reference>
<accession>A0A369AUC4</accession>
<organism evidence="2 3">
    <name type="scientific">Anaerobacterium chartisolvens</name>
    <dbReference type="NCBI Taxonomy" id="1297424"/>
    <lineage>
        <taxon>Bacteria</taxon>
        <taxon>Bacillati</taxon>
        <taxon>Bacillota</taxon>
        <taxon>Clostridia</taxon>
        <taxon>Eubacteriales</taxon>
        <taxon>Oscillospiraceae</taxon>
        <taxon>Anaerobacterium</taxon>
    </lineage>
</organism>
<sequence length="280" mass="31260">MKKNLVASLILAVLISVNLSCLNVSAASLSGDFLGSDYITARNMQSIINDLKKSLKSPIEAYEIVKGLSDILKSPTTTYKAVKELADVLKSPKTTREVAEELIDTLKFQIDIEKNWDNLKVEKDMDLYNSPGRYVGKPGDILIAAVDPDNPDIEAIKMGSLTSHAAMVDKDPQKVLEVMPGGIQNAENDWKTRYKKILVLRPKTNEGTIKGAIEYGHSKLGLPFNFNFLDKTRTDKFYCSQYVWRCFIEKGLDLDRNGGKAVAPYDFISDKVTIVYKQGR</sequence>
<dbReference type="SUPFAM" id="SSF54001">
    <property type="entry name" value="Cysteine proteinases"/>
    <property type="match status" value="1"/>
</dbReference>
<evidence type="ECO:0000313" key="3">
    <source>
        <dbReference type="Proteomes" id="UP000253034"/>
    </source>
</evidence>
<dbReference type="EMBL" id="QPJT01000019">
    <property type="protein sequence ID" value="RCX12982.1"/>
    <property type="molecule type" value="Genomic_DNA"/>
</dbReference>
<dbReference type="AlphaFoldDB" id="A0A369AUC4"/>
<feature type="signal peptide" evidence="1">
    <location>
        <begin position="1"/>
        <end position="26"/>
    </location>
</feature>
<gene>
    <name evidence="2" type="ORF">DFR58_11939</name>
</gene>
<keyword evidence="1" id="KW-0732">Signal</keyword>
<dbReference type="Pfam" id="PF05708">
    <property type="entry name" value="Peptidase_C92"/>
    <property type="match status" value="1"/>
</dbReference>
<name>A0A369AUC4_9FIRM</name>
<feature type="chain" id="PRO_5016859480" evidence="1">
    <location>
        <begin position="27"/>
        <end position="280"/>
    </location>
</feature>
<dbReference type="InterPro" id="IPR024453">
    <property type="entry name" value="Peptidase_C92"/>
</dbReference>
<evidence type="ECO:0000313" key="2">
    <source>
        <dbReference type="EMBL" id="RCX12982.1"/>
    </source>
</evidence>
<dbReference type="Gene3D" id="3.90.1720.10">
    <property type="entry name" value="endopeptidase domain like (from Nostoc punctiforme)"/>
    <property type="match status" value="1"/>
</dbReference>
<dbReference type="InterPro" id="IPR038765">
    <property type="entry name" value="Papain-like_cys_pep_sf"/>
</dbReference>
<comment type="caution">
    <text evidence="2">The sequence shown here is derived from an EMBL/GenBank/DDBJ whole genome shotgun (WGS) entry which is preliminary data.</text>
</comment>
<keyword evidence="3" id="KW-1185">Reference proteome</keyword>
<dbReference type="RefSeq" id="WP_242987669.1">
    <property type="nucleotide sequence ID" value="NZ_QPJT01000019.1"/>
</dbReference>